<name>A0ABM9HEZ9_9BACT</name>
<dbReference type="Proteomes" id="UP001157733">
    <property type="component" value="Chromosome"/>
</dbReference>
<dbReference type="PROSITE" id="PS00092">
    <property type="entry name" value="N6_MTASE"/>
    <property type="match status" value="1"/>
</dbReference>
<dbReference type="GO" id="GO:0052913">
    <property type="term" value="F:16S rRNA (guanine(966)-N(2))-methyltransferase activity"/>
    <property type="evidence" value="ECO:0007669"/>
    <property type="project" value="UniProtKB-EC"/>
</dbReference>
<dbReference type="RefSeq" id="WP_282011681.1">
    <property type="nucleotide sequence ID" value="NZ_OX336137.1"/>
</dbReference>
<dbReference type="EMBL" id="OX336137">
    <property type="protein sequence ID" value="CAI2718806.1"/>
    <property type="molecule type" value="Genomic_DNA"/>
</dbReference>
<dbReference type="NCBIfam" id="TIGR00095">
    <property type="entry name" value="16S rRNA (guanine(966)-N(2))-methyltransferase RsmD"/>
    <property type="match status" value="1"/>
</dbReference>
<sequence length="193" mass="21161">MRVIGGRLRGTRLQPLKGQALRPTLDRVRESLFNIVGAGIEGARVLDLFAGTGAVGIEALSRGASRVAFVEANARVRDLLHGNLEKCRLTFSGTEGSSNWTLLPVTARQALDRLQNQGEVFDWVYVDPPFDADLYTETLTGLAASGLLAERAEVVAEHFHKTALAENYGKLKKLQTRRTGDTCLSFFMLESLE</sequence>
<dbReference type="PANTHER" id="PTHR43542">
    <property type="entry name" value="METHYLTRANSFERASE"/>
    <property type="match status" value="1"/>
</dbReference>
<dbReference type="PIRSF" id="PIRSF004553">
    <property type="entry name" value="CHP00095"/>
    <property type="match status" value="1"/>
</dbReference>
<gene>
    <name evidence="3" type="primary">rsmD</name>
    <name evidence="3" type="ORF">NSPWAT_1950</name>
</gene>
<proteinExistence type="predicted"/>
<dbReference type="Gene3D" id="3.40.50.150">
    <property type="entry name" value="Vaccinia Virus protein VP39"/>
    <property type="match status" value="1"/>
</dbReference>
<dbReference type="InterPro" id="IPR029063">
    <property type="entry name" value="SAM-dependent_MTases_sf"/>
</dbReference>
<accession>A0ABM9HEZ9</accession>
<evidence type="ECO:0000313" key="4">
    <source>
        <dbReference type="Proteomes" id="UP001157733"/>
    </source>
</evidence>
<evidence type="ECO:0000256" key="2">
    <source>
        <dbReference type="ARBA" id="ARBA00022679"/>
    </source>
</evidence>
<evidence type="ECO:0000313" key="3">
    <source>
        <dbReference type="EMBL" id="CAI2718806.1"/>
    </source>
</evidence>
<organism evidence="3 4">
    <name type="scientific">Nitrospina watsonii</name>
    <dbReference type="NCBI Taxonomy" id="1323948"/>
    <lineage>
        <taxon>Bacteria</taxon>
        <taxon>Pseudomonadati</taxon>
        <taxon>Nitrospinota/Tectimicrobiota group</taxon>
        <taxon>Nitrospinota</taxon>
        <taxon>Nitrospinia</taxon>
        <taxon>Nitrospinales</taxon>
        <taxon>Nitrospinaceae</taxon>
        <taxon>Nitrospina</taxon>
    </lineage>
</organism>
<evidence type="ECO:0000256" key="1">
    <source>
        <dbReference type="ARBA" id="ARBA00022603"/>
    </source>
</evidence>
<dbReference type="InterPro" id="IPR002052">
    <property type="entry name" value="DNA_methylase_N6_adenine_CS"/>
</dbReference>
<keyword evidence="4" id="KW-1185">Reference proteome</keyword>
<dbReference type="CDD" id="cd02440">
    <property type="entry name" value="AdoMet_MTases"/>
    <property type="match status" value="1"/>
</dbReference>
<dbReference type="SUPFAM" id="SSF53335">
    <property type="entry name" value="S-adenosyl-L-methionine-dependent methyltransferases"/>
    <property type="match status" value="1"/>
</dbReference>
<dbReference type="PANTHER" id="PTHR43542:SF1">
    <property type="entry name" value="METHYLTRANSFERASE"/>
    <property type="match status" value="1"/>
</dbReference>
<keyword evidence="1 3" id="KW-0489">Methyltransferase</keyword>
<protein>
    <submittedName>
        <fullName evidence="3">16S rRNA (Guanine(966)-N(2))-methyltransferase RsmD</fullName>
        <ecNumber evidence="3">2.1.1.171</ecNumber>
    </submittedName>
</protein>
<keyword evidence="2 3" id="KW-0808">Transferase</keyword>
<dbReference type="InterPro" id="IPR004398">
    <property type="entry name" value="RNA_MeTrfase_RsmD"/>
</dbReference>
<reference evidence="3 4" key="1">
    <citation type="submission" date="2022-09" db="EMBL/GenBank/DDBJ databases">
        <authorList>
            <person name="Kop L."/>
        </authorList>
    </citation>
    <scope>NUCLEOTIDE SEQUENCE [LARGE SCALE GENOMIC DNA]</scope>
    <source>
        <strain evidence="3 4">347</strain>
    </source>
</reference>
<dbReference type="EC" id="2.1.1.171" evidence="3"/>
<dbReference type="Pfam" id="PF03602">
    <property type="entry name" value="Cons_hypoth95"/>
    <property type="match status" value="1"/>
</dbReference>